<keyword evidence="4" id="KW-1185">Reference proteome</keyword>
<evidence type="ECO:0008006" key="5">
    <source>
        <dbReference type="Google" id="ProtNLM"/>
    </source>
</evidence>
<feature type="chain" id="PRO_5041464332" description="EMI domain-containing protein" evidence="2">
    <location>
        <begin position="20"/>
        <end position="159"/>
    </location>
</feature>
<feature type="signal peptide" evidence="2">
    <location>
        <begin position="1"/>
        <end position="19"/>
    </location>
</feature>
<name>A0AA39IM14_9BILA</name>
<evidence type="ECO:0000313" key="3">
    <source>
        <dbReference type="EMBL" id="KAK0426135.1"/>
    </source>
</evidence>
<gene>
    <name evidence="3" type="ORF">QR680_009549</name>
</gene>
<comment type="caution">
    <text evidence="3">The sequence shown here is derived from an EMBL/GenBank/DDBJ whole genome shotgun (WGS) entry which is preliminary data.</text>
</comment>
<accession>A0AA39IM14</accession>
<dbReference type="Proteomes" id="UP001175271">
    <property type="component" value="Unassembled WGS sequence"/>
</dbReference>
<reference evidence="3" key="1">
    <citation type="submission" date="2023-06" db="EMBL/GenBank/DDBJ databases">
        <title>Genomic analysis of the entomopathogenic nematode Steinernema hermaphroditum.</title>
        <authorList>
            <person name="Schwarz E.M."/>
            <person name="Heppert J.K."/>
            <person name="Baniya A."/>
            <person name="Schwartz H.T."/>
            <person name="Tan C.-H."/>
            <person name="Antoshechkin I."/>
            <person name="Sternberg P.W."/>
            <person name="Goodrich-Blair H."/>
            <person name="Dillman A.R."/>
        </authorList>
    </citation>
    <scope>NUCLEOTIDE SEQUENCE</scope>
    <source>
        <strain evidence="3">PS9179</strain>
        <tissue evidence="3">Whole animal</tissue>
    </source>
</reference>
<dbReference type="EMBL" id="JAUCMV010000001">
    <property type="protein sequence ID" value="KAK0426135.1"/>
    <property type="molecule type" value="Genomic_DNA"/>
</dbReference>
<dbReference type="AlphaFoldDB" id="A0AA39IM14"/>
<organism evidence="3 4">
    <name type="scientific">Steinernema hermaphroditum</name>
    <dbReference type="NCBI Taxonomy" id="289476"/>
    <lineage>
        <taxon>Eukaryota</taxon>
        <taxon>Metazoa</taxon>
        <taxon>Ecdysozoa</taxon>
        <taxon>Nematoda</taxon>
        <taxon>Chromadorea</taxon>
        <taxon>Rhabditida</taxon>
        <taxon>Tylenchina</taxon>
        <taxon>Panagrolaimomorpha</taxon>
        <taxon>Strongyloidoidea</taxon>
        <taxon>Steinernematidae</taxon>
        <taxon>Steinernema</taxon>
    </lineage>
</organism>
<evidence type="ECO:0000256" key="2">
    <source>
        <dbReference type="SAM" id="SignalP"/>
    </source>
</evidence>
<proteinExistence type="predicted"/>
<feature type="transmembrane region" description="Helical" evidence="1">
    <location>
        <begin position="88"/>
        <end position="111"/>
    </location>
</feature>
<evidence type="ECO:0000313" key="4">
    <source>
        <dbReference type="Proteomes" id="UP001175271"/>
    </source>
</evidence>
<protein>
    <recommendedName>
        <fullName evidence="5">EMI domain-containing protein</fullName>
    </recommendedName>
</protein>
<keyword evidence="1" id="KW-0472">Membrane</keyword>
<keyword evidence="2" id="KW-0732">Signal</keyword>
<keyword evidence="1" id="KW-1133">Transmembrane helix</keyword>
<evidence type="ECO:0000256" key="1">
    <source>
        <dbReference type="SAM" id="Phobius"/>
    </source>
</evidence>
<sequence length="159" mass="17680">MTADRLLLLLATLVFSTQATSEGLRGAHVCIYEDSLLEKDSAPSNDSLLEDYKPLLIKRCCPGYETLDRVTCQPAEAVDPFRESRFTVALGALLGALIVVALLSTIVAYTYHYRFQNRGRRTVFEEVPQGIPNPGFTYTEKPKSALIVEDNSVPDLQLR</sequence>
<keyword evidence="1" id="KW-0812">Transmembrane</keyword>